<feature type="domain" description="HTH araC/xylS-type" evidence="4">
    <location>
        <begin position="9"/>
        <end position="107"/>
    </location>
</feature>
<dbReference type="SUPFAM" id="SSF46689">
    <property type="entry name" value="Homeodomain-like"/>
    <property type="match status" value="2"/>
</dbReference>
<dbReference type="AlphaFoldDB" id="A0A7D9D1A6"/>
<keyword evidence="1" id="KW-0805">Transcription regulation</keyword>
<dbReference type="InterPro" id="IPR020449">
    <property type="entry name" value="Tscrpt_reg_AraC-type_HTH"/>
</dbReference>
<evidence type="ECO:0000313" key="5">
    <source>
        <dbReference type="EMBL" id="VUX55295.1"/>
    </source>
</evidence>
<dbReference type="InterPro" id="IPR009057">
    <property type="entry name" value="Homeodomain-like_sf"/>
</dbReference>
<protein>
    <recommendedName>
        <fullName evidence="4">HTH araC/xylS-type domain-containing protein</fullName>
    </recommendedName>
</protein>
<keyword evidence="2" id="KW-0238">DNA-binding</keyword>
<gene>
    <name evidence="5" type="ORF">JTBM06_V1_10017</name>
</gene>
<accession>A0A7D9D1A6</accession>
<dbReference type="PROSITE" id="PS01124">
    <property type="entry name" value="HTH_ARAC_FAMILY_2"/>
    <property type="match status" value="1"/>
</dbReference>
<evidence type="ECO:0000256" key="3">
    <source>
        <dbReference type="ARBA" id="ARBA00023163"/>
    </source>
</evidence>
<evidence type="ECO:0000259" key="4">
    <source>
        <dbReference type="PROSITE" id="PS01124"/>
    </source>
</evidence>
<dbReference type="SMART" id="SM00342">
    <property type="entry name" value="HTH_ARAC"/>
    <property type="match status" value="1"/>
</dbReference>
<sequence length="109" mass="12255">MKHGGDFIDSLNRVLGQSYTTSTLSVSQMAARMRISERQLQRRVKALTGLSPKQYLRRYRLEQSLVYLRDGVPVGEVAKAAGFSSHAYFTSCFKAEFGATPSRFQQGCR</sequence>
<dbReference type="Pfam" id="PF12833">
    <property type="entry name" value="HTH_18"/>
    <property type="match status" value="1"/>
</dbReference>
<dbReference type="PANTHER" id="PTHR43280">
    <property type="entry name" value="ARAC-FAMILY TRANSCRIPTIONAL REGULATOR"/>
    <property type="match status" value="1"/>
</dbReference>
<dbReference type="InterPro" id="IPR018060">
    <property type="entry name" value="HTH_AraC"/>
</dbReference>
<proteinExistence type="predicted"/>
<name>A0A7D9D1A6_9GAMM</name>
<keyword evidence="3" id="KW-0804">Transcription</keyword>
<dbReference type="EMBL" id="LR633967">
    <property type="protein sequence ID" value="VUX55295.1"/>
    <property type="molecule type" value="Genomic_DNA"/>
</dbReference>
<dbReference type="Gene3D" id="1.10.10.60">
    <property type="entry name" value="Homeodomain-like"/>
    <property type="match status" value="1"/>
</dbReference>
<dbReference type="GO" id="GO:0043565">
    <property type="term" value="F:sequence-specific DNA binding"/>
    <property type="evidence" value="ECO:0007669"/>
    <property type="project" value="InterPro"/>
</dbReference>
<evidence type="ECO:0000256" key="2">
    <source>
        <dbReference type="ARBA" id="ARBA00023125"/>
    </source>
</evidence>
<organism evidence="5">
    <name type="scientific">uncultured Woeseiaceae bacterium</name>
    <dbReference type="NCBI Taxonomy" id="1983305"/>
    <lineage>
        <taxon>Bacteria</taxon>
        <taxon>Pseudomonadati</taxon>
        <taxon>Pseudomonadota</taxon>
        <taxon>Gammaproteobacteria</taxon>
        <taxon>Woeseiales</taxon>
        <taxon>Woeseiaceae</taxon>
        <taxon>environmental samples</taxon>
    </lineage>
</organism>
<reference evidence="5" key="1">
    <citation type="submission" date="2019-07" db="EMBL/GenBank/DDBJ databases">
        <authorList>
            <person name="Weber M."/>
            <person name="Kostadinov I."/>
            <person name="Kostadinov D I."/>
        </authorList>
    </citation>
    <scope>NUCLEOTIDE SEQUENCE</scope>
    <source>
        <strain evidence="5">Gfbio:sag-sample-m06:053724c1-46a9-4a36-b237-ea2bf867836b</strain>
    </source>
</reference>
<evidence type="ECO:0000256" key="1">
    <source>
        <dbReference type="ARBA" id="ARBA00023015"/>
    </source>
</evidence>
<dbReference type="PRINTS" id="PR00032">
    <property type="entry name" value="HTHARAC"/>
</dbReference>
<dbReference type="GO" id="GO:0003700">
    <property type="term" value="F:DNA-binding transcription factor activity"/>
    <property type="evidence" value="ECO:0007669"/>
    <property type="project" value="InterPro"/>
</dbReference>
<dbReference type="PANTHER" id="PTHR43280:SF2">
    <property type="entry name" value="HTH-TYPE TRANSCRIPTIONAL REGULATOR EXSA"/>
    <property type="match status" value="1"/>
</dbReference>